<reference evidence="1" key="1">
    <citation type="submission" date="2020-06" db="EMBL/GenBank/DDBJ databases">
        <authorList>
            <person name="Li T."/>
            <person name="Hu X."/>
            <person name="Zhang T."/>
            <person name="Song X."/>
            <person name="Zhang H."/>
            <person name="Dai N."/>
            <person name="Sheng W."/>
            <person name="Hou X."/>
            <person name="Wei L."/>
        </authorList>
    </citation>
    <scope>NUCLEOTIDE SEQUENCE</scope>
    <source>
        <strain evidence="1">G02</strain>
        <tissue evidence="1">Leaf</tissue>
    </source>
</reference>
<comment type="caution">
    <text evidence="1">The sequence shown here is derived from an EMBL/GenBank/DDBJ whole genome shotgun (WGS) entry which is preliminary data.</text>
</comment>
<organism evidence="1">
    <name type="scientific">Sesamum radiatum</name>
    <name type="common">Black benniseed</name>
    <dbReference type="NCBI Taxonomy" id="300843"/>
    <lineage>
        <taxon>Eukaryota</taxon>
        <taxon>Viridiplantae</taxon>
        <taxon>Streptophyta</taxon>
        <taxon>Embryophyta</taxon>
        <taxon>Tracheophyta</taxon>
        <taxon>Spermatophyta</taxon>
        <taxon>Magnoliopsida</taxon>
        <taxon>eudicotyledons</taxon>
        <taxon>Gunneridae</taxon>
        <taxon>Pentapetalae</taxon>
        <taxon>asterids</taxon>
        <taxon>lamiids</taxon>
        <taxon>Lamiales</taxon>
        <taxon>Pedaliaceae</taxon>
        <taxon>Sesamum</taxon>
    </lineage>
</organism>
<protein>
    <submittedName>
        <fullName evidence="1">Uncharacterized protein</fullName>
    </submittedName>
</protein>
<accession>A0AAW2U8J4</accession>
<dbReference type="EMBL" id="JACGWJ010000006">
    <property type="protein sequence ID" value="KAL0413661.1"/>
    <property type="molecule type" value="Genomic_DNA"/>
</dbReference>
<reference evidence="1" key="2">
    <citation type="journal article" date="2024" name="Plant">
        <title>Genomic evolution and insights into agronomic trait innovations of Sesamum species.</title>
        <authorList>
            <person name="Miao H."/>
            <person name="Wang L."/>
            <person name="Qu L."/>
            <person name="Liu H."/>
            <person name="Sun Y."/>
            <person name="Le M."/>
            <person name="Wang Q."/>
            <person name="Wei S."/>
            <person name="Zheng Y."/>
            <person name="Lin W."/>
            <person name="Duan Y."/>
            <person name="Cao H."/>
            <person name="Xiong S."/>
            <person name="Wang X."/>
            <person name="Wei L."/>
            <person name="Li C."/>
            <person name="Ma Q."/>
            <person name="Ju M."/>
            <person name="Zhao R."/>
            <person name="Li G."/>
            <person name="Mu C."/>
            <person name="Tian Q."/>
            <person name="Mei H."/>
            <person name="Zhang T."/>
            <person name="Gao T."/>
            <person name="Zhang H."/>
        </authorList>
    </citation>
    <scope>NUCLEOTIDE SEQUENCE</scope>
    <source>
        <strain evidence="1">G02</strain>
    </source>
</reference>
<gene>
    <name evidence="1" type="ORF">Sradi_1567800</name>
</gene>
<sequence>MGFKLLPSISRPQVTLLLERTSPFWMRMLGWPTLPSQKLPPMVPESLLPVEQDSMPVDLIDQVMEDVLPLRITPPVVVSEEVVFPSDVEGTKSTVGSILAGK</sequence>
<name>A0AAW2U8J4_SESRA</name>
<proteinExistence type="predicted"/>
<evidence type="ECO:0000313" key="1">
    <source>
        <dbReference type="EMBL" id="KAL0413661.1"/>
    </source>
</evidence>
<dbReference type="AlphaFoldDB" id="A0AAW2U8J4"/>